<organism evidence="1 2">
    <name type="scientific">Candidatus Marithioploca araucensis</name>
    <dbReference type="NCBI Taxonomy" id="70273"/>
    <lineage>
        <taxon>Bacteria</taxon>
        <taxon>Pseudomonadati</taxon>
        <taxon>Pseudomonadota</taxon>
        <taxon>Gammaproteobacteria</taxon>
        <taxon>Thiotrichales</taxon>
        <taxon>Thiotrichaceae</taxon>
        <taxon>Candidatus Marithioploca</taxon>
    </lineage>
</organism>
<sequence>EESVIMDYDINDYKIKSDMTDLKMFVTTMVGLRNYRDLIALEASKVVMKYKNDQLQEEIIKRQQIENELRDHRDN</sequence>
<dbReference type="Proteomes" id="UP001171945">
    <property type="component" value="Unassembled WGS sequence"/>
</dbReference>
<feature type="non-terminal residue" evidence="1">
    <location>
        <position position="1"/>
    </location>
</feature>
<evidence type="ECO:0000313" key="1">
    <source>
        <dbReference type="EMBL" id="MDM8562602.1"/>
    </source>
</evidence>
<keyword evidence="2" id="KW-1185">Reference proteome</keyword>
<name>A0ABT7VSF1_9GAMM</name>
<dbReference type="EMBL" id="JAUCGM010000217">
    <property type="protein sequence ID" value="MDM8562602.1"/>
    <property type="molecule type" value="Genomic_DNA"/>
</dbReference>
<accession>A0ABT7VSF1</accession>
<proteinExistence type="predicted"/>
<evidence type="ECO:0000313" key="2">
    <source>
        <dbReference type="Proteomes" id="UP001171945"/>
    </source>
</evidence>
<protein>
    <submittedName>
        <fullName evidence="1">Uncharacterized protein</fullName>
    </submittedName>
</protein>
<reference evidence="1" key="1">
    <citation type="submission" date="2023-06" db="EMBL/GenBank/DDBJ databases">
        <title>Uncultivated large filamentous bacteria from sulfidic sediments reveal new species and different genomic features in energy metabolism and defense.</title>
        <authorList>
            <person name="Fonseca A."/>
        </authorList>
    </citation>
    <scope>NUCLEOTIDE SEQUENCE</scope>
    <source>
        <strain evidence="1">HSG4</strain>
    </source>
</reference>
<gene>
    <name evidence="1" type="ORF">QUF54_04535</name>
</gene>
<comment type="caution">
    <text evidence="1">The sequence shown here is derived from an EMBL/GenBank/DDBJ whole genome shotgun (WGS) entry which is preliminary data.</text>
</comment>